<dbReference type="PANTHER" id="PTHR33050">
    <property type="entry name" value="REVERSE TRANSCRIPTASE DOMAIN-CONTAINING PROTEIN"/>
    <property type="match status" value="1"/>
</dbReference>
<sequence>MPRDTDWGSLVPAGVTTAHKLPRTNKSVLLLLDNQTAVAYVNNLGGTVSAQATKLARKLWMWCLQRDILLTAQHLPGKENVIADRESRVMKDRSKWMLNPVIFHEIQRHFPCLEINLFATRLSHQLPHFFSWRPDPLAEATDAFLQNCGPVRGYANLPWNLIGRVLAKVESQGVELVTLIAPIWPSQPWYPRLLRMLVSNPLRIDPQRVAITKDHLDLTPFLAMWPSQAIL</sequence>
<dbReference type="OrthoDB" id="2371919at2759"/>
<organism evidence="1">
    <name type="scientific">Amphimedon queenslandica</name>
    <name type="common">Sponge</name>
    <dbReference type="NCBI Taxonomy" id="400682"/>
    <lineage>
        <taxon>Eukaryota</taxon>
        <taxon>Metazoa</taxon>
        <taxon>Porifera</taxon>
        <taxon>Demospongiae</taxon>
        <taxon>Heteroscleromorpha</taxon>
        <taxon>Haplosclerida</taxon>
        <taxon>Niphatidae</taxon>
        <taxon>Amphimedon</taxon>
    </lineage>
</organism>
<dbReference type="InParanoid" id="A0A1X7TD04"/>
<accession>A0A1X7TD04</accession>
<dbReference type="eggNOG" id="KOG0017">
    <property type="taxonomic scope" value="Eukaryota"/>
</dbReference>
<dbReference type="AlphaFoldDB" id="A0A1X7TD04"/>
<dbReference type="InterPro" id="IPR052055">
    <property type="entry name" value="Hepadnavirus_pol/RT"/>
</dbReference>
<name>A0A1X7TD04_AMPQE</name>
<dbReference type="EnsemblMetazoa" id="Aqu2.1.12456_001">
    <property type="protein sequence ID" value="Aqu2.1.12456_001"/>
    <property type="gene ID" value="Aqu2.1.12456"/>
</dbReference>
<dbReference type="OMA" id="NTHLPRY"/>
<dbReference type="CDD" id="cd09275">
    <property type="entry name" value="RNase_HI_RT_DIRS1"/>
    <property type="match status" value="1"/>
</dbReference>
<protein>
    <recommendedName>
        <fullName evidence="2">Reverse transcriptase RNase H-like domain-containing protein</fullName>
    </recommendedName>
</protein>
<reference evidence="1" key="1">
    <citation type="submission" date="2017-05" db="UniProtKB">
        <authorList>
            <consortium name="EnsemblMetazoa"/>
        </authorList>
    </citation>
    <scope>IDENTIFICATION</scope>
</reference>
<dbReference type="PANTHER" id="PTHR33050:SF7">
    <property type="entry name" value="RIBONUCLEASE H"/>
    <property type="match status" value="1"/>
</dbReference>
<proteinExistence type="predicted"/>
<evidence type="ECO:0008006" key="2">
    <source>
        <dbReference type="Google" id="ProtNLM"/>
    </source>
</evidence>
<evidence type="ECO:0000313" key="1">
    <source>
        <dbReference type="EnsemblMetazoa" id="Aqu2.1.12456_001"/>
    </source>
</evidence>